<evidence type="ECO:0000256" key="1">
    <source>
        <dbReference type="SAM" id="Phobius"/>
    </source>
</evidence>
<keyword evidence="1" id="KW-0472">Membrane</keyword>
<accession>A0A2P2QT23</accession>
<keyword evidence="1" id="KW-1133">Transmembrane helix</keyword>
<feature type="transmembrane region" description="Helical" evidence="1">
    <location>
        <begin position="6"/>
        <end position="32"/>
    </location>
</feature>
<evidence type="ECO:0000313" key="2">
    <source>
        <dbReference type="EMBL" id="MBX70051.1"/>
    </source>
</evidence>
<proteinExistence type="predicted"/>
<sequence length="42" mass="4846">MPTNLLWVAYMCISYVFSKTTFISSSSLLLILSFPQRKKAMK</sequence>
<keyword evidence="1" id="KW-0812">Transmembrane</keyword>
<dbReference type="EMBL" id="GGEC01089567">
    <property type="protein sequence ID" value="MBX70051.1"/>
    <property type="molecule type" value="Transcribed_RNA"/>
</dbReference>
<name>A0A2P2QT23_RHIMU</name>
<reference evidence="2" key="1">
    <citation type="submission" date="2018-02" db="EMBL/GenBank/DDBJ databases">
        <title>Rhizophora mucronata_Transcriptome.</title>
        <authorList>
            <person name="Meera S.P."/>
            <person name="Sreeshan A."/>
            <person name="Augustine A."/>
        </authorList>
    </citation>
    <scope>NUCLEOTIDE SEQUENCE</scope>
    <source>
        <tissue evidence="2">Leaf</tissue>
    </source>
</reference>
<protein>
    <submittedName>
        <fullName evidence="2">Uncharacterized protein</fullName>
    </submittedName>
</protein>
<dbReference type="AlphaFoldDB" id="A0A2P2QT23"/>
<organism evidence="2">
    <name type="scientific">Rhizophora mucronata</name>
    <name type="common">Asiatic mangrove</name>
    <dbReference type="NCBI Taxonomy" id="61149"/>
    <lineage>
        <taxon>Eukaryota</taxon>
        <taxon>Viridiplantae</taxon>
        <taxon>Streptophyta</taxon>
        <taxon>Embryophyta</taxon>
        <taxon>Tracheophyta</taxon>
        <taxon>Spermatophyta</taxon>
        <taxon>Magnoliopsida</taxon>
        <taxon>eudicotyledons</taxon>
        <taxon>Gunneridae</taxon>
        <taxon>Pentapetalae</taxon>
        <taxon>rosids</taxon>
        <taxon>fabids</taxon>
        <taxon>Malpighiales</taxon>
        <taxon>Rhizophoraceae</taxon>
        <taxon>Rhizophora</taxon>
    </lineage>
</organism>